<dbReference type="EMBL" id="JBHTAX010000006">
    <property type="protein sequence ID" value="MFC7192866.1"/>
    <property type="molecule type" value="Genomic_DNA"/>
</dbReference>
<name>A0ABD5YXA9_9EURY</name>
<dbReference type="Proteomes" id="UP001596417">
    <property type="component" value="Unassembled WGS sequence"/>
</dbReference>
<dbReference type="RefSeq" id="WP_390206867.1">
    <property type="nucleotide sequence ID" value="NZ_JBHTAX010000006.1"/>
</dbReference>
<gene>
    <name evidence="1" type="ORF">ACFQL7_25685</name>
</gene>
<comment type="caution">
    <text evidence="1">The sequence shown here is derived from an EMBL/GenBank/DDBJ whole genome shotgun (WGS) entry which is preliminary data.</text>
</comment>
<evidence type="ECO:0008006" key="3">
    <source>
        <dbReference type="Google" id="ProtNLM"/>
    </source>
</evidence>
<dbReference type="SUPFAM" id="SSF52768">
    <property type="entry name" value="Arginase/deacetylase"/>
    <property type="match status" value="1"/>
</dbReference>
<accession>A0ABD5YXA9</accession>
<reference evidence="1 2" key="1">
    <citation type="journal article" date="2019" name="Int. J. Syst. Evol. Microbiol.">
        <title>The Global Catalogue of Microorganisms (GCM) 10K type strain sequencing project: providing services to taxonomists for standard genome sequencing and annotation.</title>
        <authorList>
            <consortium name="The Broad Institute Genomics Platform"/>
            <consortium name="The Broad Institute Genome Sequencing Center for Infectious Disease"/>
            <person name="Wu L."/>
            <person name="Ma J."/>
        </authorList>
    </citation>
    <scope>NUCLEOTIDE SEQUENCE [LARGE SCALE GENOMIC DNA]</scope>
    <source>
        <strain evidence="1 2">RDMS1</strain>
    </source>
</reference>
<sequence>MTEPNVLVLDAPSNLGLNPPEEGSTPGCYKLPWALHDRNLMDLINAGDAGSLVPPRYLAHWEPGEGDRNAESIANYSVELADRLIETIQTEQQVLVLGGDCSILIGNMLHSNVVVASVSSS</sequence>
<dbReference type="InterPro" id="IPR023696">
    <property type="entry name" value="Ureohydrolase_dom_sf"/>
</dbReference>
<proteinExistence type="predicted"/>
<organism evidence="1 2">
    <name type="scientific">Halocatena marina</name>
    <dbReference type="NCBI Taxonomy" id="2934937"/>
    <lineage>
        <taxon>Archaea</taxon>
        <taxon>Methanobacteriati</taxon>
        <taxon>Methanobacteriota</taxon>
        <taxon>Stenosarchaea group</taxon>
        <taxon>Halobacteria</taxon>
        <taxon>Halobacteriales</taxon>
        <taxon>Natronomonadaceae</taxon>
        <taxon>Halocatena</taxon>
    </lineage>
</organism>
<dbReference type="AlphaFoldDB" id="A0ABD5YXA9"/>
<dbReference type="Gene3D" id="3.40.800.10">
    <property type="entry name" value="Ureohydrolase domain"/>
    <property type="match status" value="1"/>
</dbReference>
<keyword evidence="2" id="KW-1185">Reference proteome</keyword>
<protein>
    <recommendedName>
        <fullName evidence="3">Arginase</fullName>
    </recommendedName>
</protein>
<evidence type="ECO:0000313" key="1">
    <source>
        <dbReference type="EMBL" id="MFC7192866.1"/>
    </source>
</evidence>
<evidence type="ECO:0000313" key="2">
    <source>
        <dbReference type="Proteomes" id="UP001596417"/>
    </source>
</evidence>